<feature type="active site" description="Proton acceptor" evidence="11">
    <location>
        <position position="506"/>
    </location>
</feature>
<dbReference type="Pfam" id="PF20510">
    <property type="entry name" value="HgmA_N"/>
    <property type="match status" value="2"/>
</dbReference>
<keyword evidence="8" id="KW-0560">Oxidoreductase</keyword>
<dbReference type="InterPro" id="IPR046451">
    <property type="entry name" value="HgmA_C"/>
</dbReference>
<feature type="compositionally biased region" description="Pro residues" evidence="13">
    <location>
        <begin position="188"/>
        <end position="199"/>
    </location>
</feature>
<evidence type="ECO:0000256" key="8">
    <source>
        <dbReference type="ARBA" id="ARBA00023002"/>
    </source>
</evidence>
<evidence type="ECO:0000256" key="11">
    <source>
        <dbReference type="PIRSR" id="PIRSR605708-1"/>
    </source>
</evidence>
<dbReference type="GO" id="GO:0005737">
    <property type="term" value="C:cytoplasm"/>
    <property type="evidence" value="ECO:0007669"/>
    <property type="project" value="TreeGrafter"/>
</dbReference>
<dbReference type="EC" id="1.13.11.5" evidence="4"/>
<name>A0A061S920_9CHLO</name>
<feature type="region of interest" description="Disordered" evidence="13">
    <location>
        <begin position="141"/>
        <end position="219"/>
    </location>
</feature>
<organism evidence="16">
    <name type="scientific">Tetraselmis sp. GSL018</name>
    <dbReference type="NCBI Taxonomy" id="582737"/>
    <lineage>
        <taxon>Eukaryota</taxon>
        <taxon>Viridiplantae</taxon>
        <taxon>Chlorophyta</taxon>
        <taxon>core chlorophytes</taxon>
        <taxon>Chlorodendrophyceae</taxon>
        <taxon>Chlorodendrales</taxon>
        <taxon>Chlorodendraceae</taxon>
        <taxon>Tetraselmis</taxon>
    </lineage>
</organism>
<keyword evidence="10" id="KW-0585">Phenylalanine catabolism</keyword>
<feature type="binding site" evidence="12">
    <location>
        <position position="585"/>
    </location>
    <ligand>
        <name>homogentisate</name>
        <dbReference type="ChEBI" id="CHEBI:16169"/>
    </ligand>
</feature>
<dbReference type="Gene3D" id="2.60.120.10">
    <property type="entry name" value="Jelly Rolls"/>
    <property type="match status" value="1"/>
</dbReference>
<dbReference type="GO" id="GO:0004411">
    <property type="term" value="F:homogentisate 1,2-dioxygenase activity"/>
    <property type="evidence" value="ECO:0007669"/>
    <property type="project" value="UniProtKB-EC"/>
</dbReference>
<sequence>MEQQATLSRQVNFVFGNRENIAYQSGFGNEFSTEALAGALPHGQNNPRVCPYGLYAEQISGTAFTVPRGRNQRTWFYRTRPSVTHNPFHPLDFPVETIVSDFRDAAVTPNQLRWRPFPTPSGPVDFVRGLFTIAGSGRWRRRRWLRPPPPTPSLAPSGPPRPPGTATGGPGKLQTGAAEGVRPSLQHDPPPAFPSPPSSRHPSPAMGARQRPTPLLWGPISVPIAPSTRSPLSGPPCRNGLCHPGGAFPGRIAPRRTRRRPATAPGFLILAACRSPLSPSPKRLTAQDPSASKPPPPCALRAFRLGLLLSPNATLSANLSPPPLPNSSKRSSSLAPSPSAGSKEGYAIHVYAAKDSMDDSCMCNADGDFLIVPQLGALNIITECGLISIAPGEIAVVQRGHRFSVGLPDGPSRGYVLEIFDGHFQLPDLGPIGANGLANPRDFQTPVAWFEDRDCSFTVVQKLMGRLFSVTLEFSPFNVVAWHGNYAPFKYDLSKFCPVNSVSFDHPDPSIFTVLTAPGKSPGVALADFVVFPPRWAVARNTFRPPYFHRNVMSEFMGLITGEYDGKKEGFEPGGASLHICMTPHGPDTGVYEAAIAEDTDLPKFQDSTLAFMFEVDAVPRVTAAALASPLLDREYYRGWQGLKKHFNPEAKTVSP</sequence>
<feature type="binding site" evidence="12">
    <location>
        <position position="555"/>
    </location>
    <ligand>
        <name>Fe cation</name>
        <dbReference type="ChEBI" id="CHEBI:24875"/>
    </ligand>
</feature>
<proteinExistence type="inferred from homology"/>
<evidence type="ECO:0000256" key="1">
    <source>
        <dbReference type="ARBA" id="ARBA00001962"/>
    </source>
</evidence>
<dbReference type="FunFam" id="2.60.120.10:FF:000034">
    <property type="entry name" value="Homogentisate 1,2-dioxygenase"/>
    <property type="match status" value="1"/>
</dbReference>
<feature type="compositionally biased region" description="Low complexity" evidence="13">
    <location>
        <begin position="326"/>
        <end position="342"/>
    </location>
</feature>
<dbReference type="Pfam" id="PF04209">
    <property type="entry name" value="HgmA_C"/>
    <property type="match status" value="1"/>
</dbReference>
<feature type="binding site" evidence="12">
    <location>
        <position position="585"/>
    </location>
    <ligand>
        <name>Fe cation</name>
        <dbReference type="ChEBI" id="CHEBI:24875"/>
    </ligand>
</feature>
<evidence type="ECO:0000313" key="16">
    <source>
        <dbReference type="EMBL" id="JAC81637.1"/>
    </source>
</evidence>
<keyword evidence="6" id="KW-0828">Tyrosine catabolism</keyword>
<keyword evidence="5 12" id="KW-0479">Metal-binding</keyword>
<feature type="domain" description="Homogentisate 1,2-dioxygenase N-terminal" evidence="15">
    <location>
        <begin position="334"/>
        <end position="493"/>
    </location>
</feature>
<dbReference type="SUPFAM" id="SSF51182">
    <property type="entry name" value="RmlC-like cupins"/>
    <property type="match status" value="2"/>
</dbReference>
<feature type="domain" description="Homogentisate 1,2-dioxygenase N-terminal" evidence="15">
    <location>
        <begin position="22"/>
        <end position="141"/>
    </location>
</feature>
<protein>
    <recommendedName>
        <fullName evidence="4">homogentisate 1,2-dioxygenase</fullName>
        <ecNumber evidence="4">1.13.11.5</ecNumber>
    </recommendedName>
</protein>
<evidence type="ECO:0000256" key="12">
    <source>
        <dbReference type="PIRSR" id="PIRSR605708-2"/>
    </source>
</evidence>
<dbReference type="InterPro" id="IPR014710">
    <property type="entry name" value="RmlC-like_jellyroll"/>
</dbReference>
<evidence type="ECO:0000256" key="5">
    <source>
        <dbReference type="ARBA" id="ARBA00022723"/>
    </source>
</evidence>
<feature type="region of interest" description="Disordered" evidence="13">
    <location>
        <begin position="318"/>
        <end position="342"/>
    </location>
</feature>
<comment type="similarity">
    <text evidence="3">Belongs to the homogentisate dioxygenase family.</text>
</comment>
<dbReference type="AlphaFoldDB" id="A0A061S920"/>
<dbReference type="GO" id="GO:0046872">
    <property type="term" value="F:metal ion binding"/>
    <property type="evidence" value="ECO:0007669"/>
    <property type="project" value="UniProtKB-KW"/>
</dbReference>
<comment type="cofactor">
    <cofactor evidence="1 12">
        <name>Fe cation</name>
        <dbReference type="ChEBI" id="CHEBI:24875"/>
    </cofactor>
</comment>
<dbReference type="InterPro" id="IPR005708">
    <property type="entry name" value="Homogentis_dOase"/>
</dbReference>
<evidence type="ECO:0000256" key="4">
    <source>
        <dbReference type="ARBA" id="ARBA00013127"/>
    </source>
</evidence>
<dbReference type="PANTHER" id="PTHR11056:SF0">
    <property type="entry name" value="HOMOGENTISATE 1,2-DIOXYGENASE"/>
    <property type="match status" value="1"/>
</dbReference>
<feature type="domain" description="Homogentisate 1,2-dioxygenase C-terminal" evidence="14">
    <location>
        <begin position="494"/>
        <end position="647"/>
    </location>
</feature>
<evidence type="ECO:0000256" key="3">
    <source>
        <dbReference type="ARBA" id="ARBA00007757"/>
    </source>
</evidence>
<dbReference type="CDD" id="cd07000">
    <property type="entry name" value="cupin_HGO_N"/>
    <property type="match status" value="1"/>
</dbReference>
<accession>A0A061S920</accession>
<evidence type="ECO:0000259" key="15">
    <source>
        <dbReference type="Pfam" id="PF20510"/>
    </source>
</evidence>
<keyword evidence="7 16" id="KW-0223">Dioxygenase</keyword>
<gene>
    <name evidence="16" type="ORF">TSPGSL018_7461</name>
</gene>
<evidence type="ECO:0000256" key="10">
    <source>
        <dbReference type="ARBA" id="ARBA00023232"/>
    </source>
</evidence>
<evidence type="ECO:0000256" key="13">
    <source>
        <dbReference type="SAM" id="MobiDB-lite"/>
    </source>
</evidence>
<dbReference type="UniPathway" id="UPA00139">
    <property type="reaction ID" value="UER00339"/>
</dbReference>
<dbReference type="GO" id="GO:0006559">
    <property type="term" value="P:L-phenylalanine catabolic process"/>
    <property type="evidence" value="ECO:0007669"/>
    <property type="project" value="UniProtKB-UniPathway"/>
</dbReference>
<feature type="binding site" evidence="12">
    <location>
        <position position="564"/>
    </location>
    <ligand>
        <name>homogentisate</name>
        <dbReference type="ChEBI" id="CHEBI:16169"/>
    </ligand>
</feature>
<evidence type="ECO:0000259" key="14">
    <source>
        <dbReference type="Pfam" id="PF04209"/>
    </source>
</evidence>
<keyword evidence="9 12" id="KW-0408">Iron</keyword>
<evidence type="ECO:0000256" key="9">
    <source>
        <dbReference type="ARBA" id="ARBA00023004"/>
    </source>
</evidence>
<dbReference type="GO" id="GO:0006572">
    <property type="term" value="P:L-tyrosine catabolic process"/>
    <property type="evidence" value="ECO:0007669"/>
    <property type="project" value="UniProtKB-KW"/>
</dbReference>
<dbReference type="InterPro" id="IPR011051">
    <property type="entry name" value="RmlC_Cupin_sf"/>
</dbReference>
<dbReference type="InterPro" id="IPR046452">
    <property type="entry name" value="HgmA_N"/>
</dbReference>
<dbReference type="EMBL" id="GBEZ01003507">
    <property type="protein sequence ID" value="JAC81637.1"/>
    <property type="molecule type" value="Transcribed_RNA"/>
</dbReference>
<evidence type="ECO:0000256" key="7">
    <source>
        <dbReference type="ARBA" id="ARBA00022964"/>
    </source>
</evidence>
<comment type="pathway">
    <text evidence="2">Amino-acid degradation; L-phenylalanine degradation; acetoacetate and fumarate from L-phenylalanine: step 4/6.</text>
</comment>
<feature type="compositionally biased region" description="Pro residues" evidence="13">
    <location>
        <begin position="146"/>
        <end position="163"/>
    </location>
</feature>
<dbReference type="PANTHER" id="PTHR11056">
    <property type="entry name" value="HOMOGENTISATE 1,2-DIOXYGENASE"/>
    <property type="match status" value="1"/>
</dbReference>
<feature type="binding site" evidence="12">
    <location>
        <position position="549"/>
    </location>
    <ligand>
        <name>Fe cation</name>
        <dbReference type="ChEBI" id="CHEBI:24875"/>
    </ligand>
</feature>
<evidence type="ECO:0000256" key="2">
    <source>
        <dbReference type="ARBA" id="ARBA00004704"/>
    </source>
</evidence>
<evidence type="ECO:0000256" key="6">
    <source>
        <dbReference type="ARBA" id="ARBA00022878"/>
    </source>
</evidence>
<reference evidence="16" key="1">
    <citation type="submission" date="2014-05" db="EMBL/GenBank/DDBJ databases">
        <title>The transcriptome of the halophilic microalga Tetraselmis sp. GSL018 isolated from the Great Salt Lake, Utah.</title>
        <authorList>
            <person name="Jinkerson R.E."/>
            <person name="D'Adamo S."/>
            <person name="Posewitz M.C."/>
        </authorList>
    </citation>
    <scope>NUCLEOTIDE SEQUENCE</scope>
    <source>
        <strain evidence="16">GSL018</strain>
    </source>
</reference>